<evidence type="ECO:0000313" key="1">
    <source>
        <dbReference type="EMBL" id="AUY25447.1"/>
    </source>
</evidence>
<gene>
    <name evidence="1" type="ORF">C2E16_11370</name>
</gene>
<name>A0ABN5HEP7_9GAMM</name>
<dbReference type="PROSITE" id="PS51257">
    <property type="entry name" value="PROKAR_LIPOPROTEIN"/>
    <property type="match status" value="1"/>
</dbReference>
<dbReference type="Proteomes" id="UP000237673">
    <property type="component" value="Chromosome"/>
</dbReference>
<accession>A0ABN5HEP7</accession>
<dbReference type="EMBL" id="CP026378">
    <property type="protein sequence ID" value="AUY25447.1"/>
    <property type="molecule type" value="Genomic_DNA"/>
</dbReference>
<reference evidence="1 2" key="1">
    <citation type="submission" date="2018-01" db="EMBL/GenBank/DDBJ databases">
        <title>Complete and assembled Genome of Pantoea calida DSM22759T.</title>
        <authorList>
            <person name="Stevens M.J.A."/>
            <person name="Zurfluh K."/>
            <person name="Stephan R."/>
        </authorList>
    </citation>
    <scope>NUCLEOTIDE SEQUENCE [LARGE SCALE GENOMIC DNA]</scope>
    <source>
        <strain evidence="1 2">DSM 22759</strain>
    </source>
</reference>
<keyword evidence="2" id="KW-1185">Reference proteome</keyword>
<evidence type="ECO:0008006" key="3">
    <source>
        <dbReference type="Google" id="ProtNLM"/>
    </source>
</evidence>
<sequence>MIRLTQYSHGTGCGCKISPEVLETIPQSELMAFHDPQTSGSLLLAVRPEAVADFHPLSESLSLLVSAISELVPAQAGVPLIDVLS</sequence>
<proteinExistence type="predicted"/>
<dbReference type="SUPFAM" id="SSF56042">
    <property type="entry name" value="PurM C-terminal domain-like"/>
    <property type="match status" value="1"/>
</dbReference>
<dbReference type="Gene3D" id="3.90.650.10">
    <property type="entry name" value="PurM-like C-terminal domain"/>
    <property type="match status" value="1"/>
</dbReference>
<protein>
    <recommendedName>
        <fullName evidence="3">Selenide, water dikinase SelD</fullName>
    </recommendedName>
</protein>
<organism evidence="1 2">
    <name type="scientific">Mixta calida</name>
    <dbReference type="NCBI Taxonomy" id="665913"/>
    <lineage>
        <taxon>Bacteria</taxon>
        <taxon>Pseudomonadati</taxon>
        <taxon>Pseudomonadota</taxon>
        <taxon>Gammaproteobacteria</taxon>
        <taxon>Enterobacterales</taxon>
        <taxon>Erwiniaceae</taxon>
        <taxon>Mixta</taxon>
    </lineage>
</organism>
<evidence type="ECO:0000313" key="2">
    <source>
        <dbReference type="Proteomes" id="UP000237673"/>
    </source>
</evidence>
<dbReference type="InterPro" id="IPR036676">
    <property type="entry name" value="PurM-like_C_sf"/>
</dbReference>